<accession>A0A423PM06</accession>
<comment type="similarity">
    <text evidence="8">Belongs to the BamA family.</text>
</comment>
<dbReference type="GO" id="GO:1990063">
    <property type="term" value="C:Bam protein complex"/>
    <property type="evidence" value="ECO:0007669"/>
    <property type="project" value="TreeGrafter"/>
</dbReference>
<dbReference type="OrthoDB" id="9803054at2"/>
<protein>
    <recommendedName>
        <fullName evidence="8 9">Outer membrane protein assembly factor BamA</fullName>
    </recommendedName>
</protein>
<reference evidence="11 12" key="1">
    <citation type="submission" date="2013-10" db="EMBL/GenBank/DDBJ databases">
        <title>Salinisphaera japonica YTM-1 Genome Sequencing.</title>
        <authorList>
            <person name="Lai Q."/>
            <person name="Li C."/>
            <person name="Shao Z."/>
        </authorList>
    </citation>
    <scope>NUCLEOTIDE SEQUENCE [LARGE SCALE GENOMIC DNA]</scope>
    <source>
        <strain evidence="11 12">YTM-1</strain>
    </source>
</reference>
<keyword evidence="4 8" id="KW-0732">Signal</keyword>
<dbReference type="InterPro" id="IPR039910">
    <property type="entry name" value="D15-like"/>
</dbReference>
<dbReference type="PANTHER" id="PTHR12815">
    <property type="entry name" value="SORTING AND ASSEMBLY MACHINERY SAMM50 PROTEIN FAMILY MEMBER"/>
    <property type="match status" value="1"/>
</dbReference>
<dbReference type="PIRSF" id="PIRSF006076">
    <property type="entry name" value="OM_assembly_OMP85"/>
    <property type="match status" value="1"/>
</dbReference>
<dbReference type="Proteomes" id="UP000285310">
    <property type="component" value="Unassembled WGS sequence"/>
</dbReference>
<dbReference type="EMBL" id="AYKG01000034">
    <property type="protein sequence ID" value="ROO26531.1"/>
    <property type="molecule type" value="Genomic_DNA"/>
</dbReference>
<dbReference type="FunCoup" id="A0A423PM06">
    <property type="interactions" value="268"/>
</dbReference>
<dbReference type="PROSITE" id="PS51779">
    <property type="entry name" value="POTRA"/>
    <property type="match status" value="5"/>
</dbReference>
<keyword evidence="7 8" id="KW-0998">Cell outer membrane</keyword>
<gene>
    <name evidence="8" type="primary">bamA</name>
    <name evidence="11" type="ORF">SAJA_10655</name>
</gene>
<evidence type="ECO:0000256" key="7">
    <source>
        <dbReference type="ARBA" id="ARBA00023237"/>
    </source>
</evidence>
<feature type="domain" description="POTRA" evidence="10">
    <location>
        <begin position="178"/>
        <end position="271"/>
    </location>
</feature>
<name>A0A423PM06_9GAMM</name>
<dbReference type="NCBIfam" id="TIGR03303">
    <property type="entry name" value="OM_YaeT"/>
    <property type="match status" value="1"/>
</dbReference>
<dbReference type="InterPro" id="IPR034746">
    <property type="entry name" value="POTRA"/>
</dbReference>
<dbReference type="GO" id="GO:0051205">
    <property type="term" value="P:protein insertion into membrane"/>
    <property type="evidence" value="ECO:0007669"/>
    <property type="project" value="UniProtKB-UniRule"/>
</dbReference>
<comment type="function">
    <text evidence="8">Part of the outer membrane protein assembly complex, which is involved in assembly and insertion of beta-barrel proteins into the outer membrane.</text>
</comment>
<feature type="signal peptide" evidence="8">
    <location>
        <begin position="1"/>
        <end position="17"/>
    </location>
</feature>
<feature type="chain" id="PRO_5019596237" description="Outer membrane protein assembly factor BamA" evidence="8">
    <location>
        <begin position="18"/>
        <end position="781"/>
    </location>
</feature>
<dbReference type="InParanoid" id="A0A423PM06"/>
<keyword evidence="6 8" id="KW-0472">Membrane</keyword>
<dbReference type="Pfam" id="PF01103">
    <property type="entry name" value="Omp85"/>
    <property type="match status" value="1"/>
</dbReference>
<dbReference type="InterPro" id="IPR010827">
    <property type="entry name" value="BamA/TamA_POTRA"/>
</dbReference>
<dbReference type="Pfam" id="PF07244">
    <property type="entry name" value="POTRA"/>
    <property type="match status" value="5"/>
</dbReference>
<evidence type="ECO:0000256" key="1">
    <source>
        <dbReference type="ARBA" id="ARBA00004370"/>
    </source>
</evidence>
<evidence type="ECO:0000256" key="4">
    <source>
        <dbReference type="ARBA" id="ARBA00022729"/>
    </source>
</evidence>
<evidence type="ECO:0000313" key="12">
    <source>
        <dbReference type="Proteomes" id="UP000285310"/>
    </source>
</evidence>
<feature type="domain" description="POTRA" evidence="10">
    <location>
        <begin position="274"/>
        <end position="352"/>
    </location>
</feature>
<proteinExistence type="inferred from homology"/>
<evidence type="ECO:0000256" key="3">
    <source>
        <dbReference type="ARBA" id="ARBA00022692"/>
    </source>
</evidence>
<dbReference type="Gene3D" id="2.40.160.50">
    <property type="entry name" value="membrane protein fhac: a member of the omp85/tpsb transporter family"/>
    <property type="match status" value="1"/>
</dbReference>
<evidence type="ECO:0000259" key="10">
    <source>
        <dbReference type="PROSITE" id="PS51779"/>
    </source>
</evidence>
<feature type="domain" description="POTRA" evidence="10">
    <location>
        <begin position="355"/>
        <end position="429"/>
    </location>
</feature>
<evidence type="ECO:0000256" key="2">
    <source>
        <dbReference type="ARBA" id="ARBA00022452"/>
    </source>
</evidence>
<keyword evidence="2 8" id="KW-1134">Transmembrane beta strand</keyword>
<comment type="caution">
    <text evidence="11">The sequence shown here is derived from an EMBL/GenBank/DDBJ whole genome shotgun (WGS) entry which is preliminary data.</text>
</comment>
<feature type="domain" description="POTRA" evidence="10">
    <location>
        <begin position="27"/>
        <end position="94"/>
    </location>
</feature>
<keyword evidence="12" id="KW-1185">Reference proteome</keyword>
<dbReference type="AlphaFoldDB" id="A0A423PM06"/>
<organism evidence="11 12">
    <name type="scientific">Salinisphaera japonica YTM-1</name>
    <dbReference type="NCBI Taxonomy" id="1209778"/>
    <lineage>
        <taxon>Bacteria</taxon>
        <taxon>Pseudomonadati</taxon>
        <taxon>Pseudomonadota</taxon>
        <taxon>Gammaproteobacteria</taxon>
        <taxon>Salinisphaerales</taxon>
        <taxon>Salinisphaeraceae</taxon>
        <taxon>Salinisphaera</taxon>
    </lineage>
</organism>
<evidence type="ECO:0000256" key="8">
    <source>
        <dbReference type="HAMAP-Rule" id="MF_01430"/>
    </source>
</evidence>
<sequence precursor="true">MAGKVARAAGVFMVAYAAGSFAQSYDFQISNIRVEGVQRLEPGTVLTYLPVSVGDRMSEARAQQAIRALYDSGLFENVTLDRSGSVLVVNVAERPEIASFELTGNKAIGGDQLKEALKDQGLARGELYKRSLLDSLQQELRRQYYANGYYSVNIDTDVRDLGNNRVSISIKVDEGPIASIKDINIIGNKTFSDDELKNVFALKPASGFYTHPLSFWKHPDRYSREKLVGDLESLNSYYQNRGYIRFNVTSVQVSLSPDKQDVFLTINVDEGEQYKIENFKFAGNMIVPEASLQRRVNVEAGDIFSRKKVQDSSDNISSGLADFGYAFASVDPLTKIDDENKTVDLTFFVDPGKRTYVRQIVFNGNDKTNDETLRREMRQFEGAPYSRRAIQRSRTRVARLPFMQDVRVETKKVPGSDDLVDINYNVAERAAGQINAGVGYSDSEGFLINGGVKHTNFRGTGNTVQVNAQTNDFAQSISGSYTNPYFTPEGVSRTLSAFYRNTDQLIRTGSSFDLNSVGGALTFNFPITEYTTFRAGLGIENNEITTAINRDGDQVVSDQVADFVEDNGRSATTYELQTGFNRDTRNRTFFATRGSQTELLFNIKGPGSDLEYYKTSLQHQRYLRVGSWLPKISDKFVLQLDGRVGQTAHWGSGDVPPYDNFFGGGARSVRGFQNGGLGPQDSFGNPFGGQFLTTLQSDLVIPTFLASDNKTTRFTVFYDIGNVYDKVDDYDIGKLGKSAGVSFNWFTPFFGLLRVSYAPYVDKARDSDELNRFQFSFGANF</sequence>
<dbReference type="Gene3D" id="3.10.20.310">
    <property type="entry name" value="membrane protein fhac"/>
    <property type="match status" value="5"/>
</dbReference>
<evidence type="ECO:0000313" key="11">
    <source>
        <dbReference type="EMBL" id="ROO26531.1"/>
    </source>
</evidence>
<keyword evidence="3 8" id="KW-0812">Transmembrane</keyword>
<dbReference type="InterPro" id="IPR000184">
    <property type="entry name" value="Bac_surfAg_D15"/>
</dbReference>
<comment type="subcellular location">
    <subcellularLocation>
        <location evidence="8">Cell outer membrane</location>
    </subcellularLocation>
    <subcellularLocation>
        <location evidence="1">Membrane</location>
    </subcellularLocation>
</comment>
<dbReference type="HAMAP" id="MF_01430">
    <property type="entry name" value="OM_assembly_BamA"/>
    <property type="match status" value="1"/>
</dbReference>
<keyword evidence="5 8" id="KW-0677">Repeat</keyword>
<evidence type="ECO:0000256" key="6">
    <source>
        <dbReference type="ARBA" id="ARBA00023136"/>
    </source>
</evidence>
<dbReference type="InterPro" id="IPR023707">
    <property type="entry name" value="OM_assembly_BamA"/>
</dbReference>
<evidence type="ECO:0000256" key="9">
    <source>
        <dbReference type="NCBIfam" id="TIGR03303"/>
    </source>
</evidence>
<feature type="domain" description="POTRA" evidence="10">
    <location>
        <begin position="95"/>
        <end position="175"/>
    </location>
</feature>
<dbReference type="GO" id="GO:0043165">
    <property type="term" value="P:Gram-negative-bacterium-type cell outer membrane assembly"/>
    <property type="evidence" value="ECO:0007669"/>
    <property type="project" value="UniProtKB-UniRule"/>
</dbReference>
<evidence type="ECO:0000256" key="5">
    <source>
        <dbReference type="ARBA" id="ARBA00022737"/>
    </source>
</evidence>
<comment type="subunit">
    <text evidence="8">Part of the Bam complex.</text>
</comment>
<dbReference type="PANTHER" id="PTHR12815:SF23">
    <property type="entry name" value="OUTER MEMBRANE PROTEIN ASSEMBLY FACTOR BAMA"/>
    <property type="match status" value="1"/>
</dbReference>